<reference evidence="1 2" key="1">
    <citation type="submission" date="2013-03" db="EMBL/GenBank/DDBJ databases">
        <title>The Genome Sequence of Capronia coronata CBS 617.96.</title>
        <authorList>
            <consortium name="The Broad Institute Genomics Platform"/>
            <person name="Cuomo C."/>
            <person name="de Hoog S."/>
            <person name="Gorbushina A."/>
            <person name="Walker B."/>
            <person name="Young S.K."/>
            <person name="Zeng Q."/>
            <person name="Gargeya S."/>
            <person name="Fitzgerald M."/>
            <person name="Haas B."/>
            <person name="Abouelleil A."/>
            <person name="Allen A.W."/>
            <person name="Alvarado L."/>
            <person name="Arachchi H.M."/>
            <person name="Berlin A.M."/>
            <person name="Chapman S.B."/>
            <person name="Gainer-Dewar J."/>
            <person name="Goldberg J."/>
            <person name="Griggs A."/>
            <person name="Gujja S."/>
            <person name="Hansen M."/>
            <person name="Howarth C."/>
            <person name="Imamovic A."/>
            <person name="Ireland A."/>
            <person name="Larimer J."/>
            <person name="McCowan C."/>
            <person name="Murphy C."/>
            <person name="Pearson M."/>
            <person name="Poon T.W."/>
            <person name="Priest M."/>
            <person name="Roberts A."/>
            <person name="Saif S."/>
            <person name="Shea T."/>
            <person name="Sisk P."/>
            <person name="Sykes S."/>
            <person name="Wortman J."/>
            <person name="Nusbaum C."/>
            <person name="Birren B."/>
        </authorList>
    </citation>
    <scope>NUCLEOTIDE SEQUENCE [LARGE SCALE GENOMIC DNA]</scope>
    <source>
        <strain evidence="1 2">CBS 617.96</strain>
    </source>
</reference>
<accession>W9YWR3</accession>
<dbReference type="AlphaFoldDB" id="W9YWR3"/>
<dbReference type="GeneID" id="19157014"/>
<sequence length="231" mass="25371">MYGRLPYMFANESSVPSPILVAIRGILRSWDMATTDHRYLDHFHPDGVLHVGAEPTKGAAAMKKLHDDMVDPQKGPVVHLQHFCDRVFLMPTQRLLENEYDGIDSSGKDKGGLATGKESERIAVPTRGLMNGNDKIEAVYTGKLISVLKTKESITTDFATWIVLSPVVGVSKEVPSACEVKGDAAVNKENEKDIDNHSKPSYGELRVEYLRVFSDTAALVTAISKVETDGE</sequence>
<name>W9YWR3_9EURO</name>
<dbReference type="HOGENOM" id="CLU_1245368_0_0_1"/>
<dbReference type="OrthoDB" id="4137584at2759"/>
<keyword evidence="2" id="KW-1185">Reference proteome</keyword>
<comment type="caution">
    <text evidence="1">The sequence shown here is derived from an EMBL/GenBank/DDBJ whole genome shotgun (WGS) entry which is preliminary data.</text>
</comment>
<evidence type="ECO:0000313" key="1">
    <source>
        <dbReference type="EMBL" id="EXJ93721.1"/>
    </source>
</evidence>
<organism evidence="1 2">
    <name type="scientific">Capronia coronata CBS 617.96</name>
    <dbReference type="NCBI Taxonomy" id="1182541"/>
    <lineage>
        <taxon>Eukaryota</taxon>
        <taxon>Fungi</taxon>
        <taxon>Dikarya</taxon>
        <taxon>Ascomycota</taxon>
        <taxon>Pezizomycotina</taxon>
        <taxon>Eurotiomycetes</taxon>
        <taxon>Chaetothyriomycetidae</taxon>
        <taxon>Chaetothyriales</taxon>
        <taxon>Herpotrichiellaceae</taxon>
        <taxon>Capronia</taxon>
    </lineage>
</organism>
<dbReference type="RefSeq" id="XP_007721215.1">
    <property type="nucleotide sequence ID" value="XM_007723025.1"/>
</dbReference>
<protein>
    <submittedName>
        <fullName evidence="1">Uncharacterized protein</fullName>
    </submittedName>
</protein>
<evidence type="ECO:0000313" key="2">
    <source>
        <dbReference type="Proteomes" id="UP000019484"/>
    </source>
</evidence>
<dbReference type="EMBL" id="AMWN01000002">
    <property type="protein sequence ID" value="EXJ93721.1"/>
    <property type="molecule type" value="Genomic_DNA"/>
</dbReference>
<gene>
    <name evidence="1" type="ORF">A1O1_02114</name>
</gene>
<proteinExistence type="predicted"/>
<dbReference type="Proteomes" id="UP000019484">
    <property type="component" value="Unassembled WGS sequence"/>
</dbReference>